<dbReference type="PROSITE" id="PS50280">
    <property type="entry name" value="SET"/>
    <property type="match status" value="1"/>
</dbReference>
<accession>A0A061J010</accession>
<evidence type="ECO:0000313" key="3">
    <source>
        <dbReference type="Proteomes" id="UP000031737"/>
    </source>
</evidence>
<dbReference type="SUPFAM" id="SSF82199">
    <property type="entry name" value="SET domain"/>
    <property type="match status" value="1"/>
</dbReference>
<dbReference type="OrthoDB" id="270556at2759"/>
<sequence length="310" mass="35758">MPVYENRHLLRLFLSPQEQAKQFVEYCRAHQVLTRGLCRIGTTARGGLRGLIANKDIKKDENVVMLSVRACIHPGTALRDKRFFELLPPREREMYFLRRPFIQNSRVADRSIIRHNQFLLAAYMSYLLLRENVNEGNQALKYLNFMPRKEGDFEQLTSNLSGALDSAEVCRVCQSALALHFNVTQAEVRPLLQWSLSMIFSRMAPIDHRWTLRHAFSETCFENAFEVIGPEDDKNFVKEPIAFLCPVIDMCNHSEHENVALMVPEHTPTAHEPVICLRSLRKVEKGEELTMTYGGSPTELKVIWGMQRVL</sequence>
<dbReference type="AlphaFoldDB" id="A0A061J010"/>
<reference evidence="2 3" key="1">
    <citation type="submission" date="2013-07" db="EMBL/GenBank/DDBJ databases">
        <authorList>
            <person name="Stoco P.H."/>
            <person name="Wagner G."/>
            <person name="Gerber A."/>
            <person name="Zaha A."/>
            <person name="Thompson C."/>
            <person name="Bartholomeu D.C."/>
            <person name="Luckemeyer D.D."/>
            <person name="Bahia D."/>
            <person name="Loreto E."/>
            <person name="Prestes E.B."/>
            <person name="Lima F.M."/>
            <person name="Rodrigues-Luiz G."/>
            <person name="Vallejo G.A."/>
            <person name="Filho J.F."/>
            <person name="Monteiro K.M."/>
            <person name="Tyler K.M."/>
            <person name="de Almeida L.G."/>
            <person name="Ortiz M.F."/>
            <person name="Siervo M.A."/>
            <person name="de Moraes M.H."/>
            <person name="Cunha O.L."/>
            <person name="Mendonca-Neto R."/>
            <person name="Silva R."/>
            <person name="Teixeira S.M."/>
            <person name="Murta S.M."/>
            <person name="Sincero T.C."/>
            <person name="Mendes T.A."/>
            <person name="Urmenyi T.P."/>
            <person name="Silva V.G."/>
            <person name="da Rocha W.D."/>
            <person name="Andersson B."/>
            <person name="Romanha A.J."/>
            <person name="Steindel M."/>
            <person name="de Vasconcelos A.T."/>
            <person name="Grisard E.C."/>
        </authorList>
    </citation>
    <scope>NUCLEOTIDE SEQUENCE [LARGE SCALE GENOMIC DNA]</scope>
    <source>
        <strain evidence="2 3">SC58</strain>
    </source>
</reference>
<dbReference type="VEuPathDB" id="TriTrypDB:TRSC58_04678"/>
<dbReference type="Gene3D" id="3.90.1410.10">
    <property type="entry name" value="set domain protein methyltransferase, domain 1"/>
    <property type="match status" value="1"/>
</dbReference>
<dbReference type="InterPro" id="IPR046341">
    <property type="entry name" value="SET_dom_sf"/>
</dbReference>
<dbReference type="CDD" id="cd10527">
    <property type="entry name" value="SET_LSMT"/>
    <property type="match status" value="1"/>
</dbReference>
<dbReference type="InterPro" id="IPR001214">
    <property type="entry name" value="SET_dom"/>
</dbReference>
<name>A0A061J010_TRYRA</name>
<proteinExistence type="predicted"/>
<dbReference type="Proteomes" id="UP000031737">
    <property type="component" value="Unassembled WGS sequence"/>
</dbReference>
<protein>
    <recommendedName>
        <fullName evidence="1">SET domain-containing protein</fullName>
    </recommendedName>
</protein>
<feature type="domain" description="SET" evidence="1">
    <location>
        <begin position="36"/>
        <end position="294"/>
    </location>
</feature>
<evidence type="ECO:0000313" key="2">
    <source>
        <dbReference type="EMBL" id="ESL07630.1"/>
    </source>
</evidence>
<evidence type="ECO:0000259" key="1">
    <source>
        <dbReference type="PROSITE" id="PS50280"/>
    </source>
</evidence>
<organism evidence="2 3">
    <name type="scientific">Trypanosoma rangeli SC58</name>
    <dbReference type="NCBI Taxonomy" id="429131"/>
    <lineage>
        <taxon>Eukaryota</taxon>
        <taxon>Discoba</taxon>
        <taxon>Euglenozoa</taxon>
        <taxon>Kinetoplastea</taxon>
        <taxon>Metakinetoplastina</taxon>
        <taxon>Trypanosomatida</taxon>
        <taxon>Trypanosomatidae</taxon>
        <taxon>Trypanosoma</taxon>
        <taxon>Herpetosoma</taxon>
    </lineage>
</organism>
<dbReference type="EMBL" id="AUPL01004678">
    <property type="protein sequence ID" value="ESL07630.1"/>
    <property type="molecule type" value="Genomic_DNA"/>
</dbReference>
<comment type="caution">
    <text evidence="2">The sequence shown here is derived from an EMBL/GenBank/DDBJ whole genome shotgun (WGS) entry which is preliminary data.</text>
</comment>
<dbReference type="Pfam" id="PF00856">
    <property type="entry name" value="SET"/>
    <property type="match status" value="1"/>
</dbReference>
<gene>
    <name evidence="2" type="ORF">TRSC58_04678</name>
</gene>
<keyword evidence="3" id="KW-1185">Reference proteome</keyword>